<dbReference type="EMBL" id="JSXC01000037">
    <property type="protein sequence ID" value="KHN50753.1"/>
    <property type="molecule type" value="Genomic_DNA"/>
</dbReference>
<dbReference type="Proteomes" id="UP000053038">
    <property type="component" value="Unassembled WGS sequence"/>
</dbReference>
<gene>
    <name evidence="1" type="ORF">OI69_13965</name>
</gene>
<organism evidence="1 2">
    <name type="scientific">Pectobacterium fontis</name>
    <dbReference type="NCBI Taxonomy" id="2558042"/>
    <lineage>
        <taxon>Bacteria</taxon>
        <taxon>Pseudomonadati</taxon>
        <taxon>Pseudomonadota</taxon>
        <taxon>Gammaproteobacteria</taxon>
        <taxon>Enterobacterales</taxon>
        <taxon>Pectobacteriaceae</taxon>
        <taxon>Pectobacterium</taxon>
    </lineage>
</organism>
<proteinExistence type="predicted"/>
<sequence>MAFNILGKTKDHRTGANVVYCKCSISEYLELVGDDFEGFFIQRRKENHKAYARLKSDLIAGALLPSITLSVKLHKVDEIIAHLDDTPKLAEHLKQKDNADILDGLQRTLILKQILKEGHSFPEEQEVLLEFWLESDMSKLIYRMIVLNAGQKAMSVRHQIELLFMSLKEIISHQIEDIDIFAERDQQRRTQSNKYPLGIIASSYQAFLMETTEIDKDDVIARSLIQDNVMDAEESEHTEKFERFIQYFKEIKEIDSLAWSYYENNYDSNRLSYLTSLPKDERNSPEIEKEISNLESFKGAKSWLGSENVMLGLFCSISQFIKTGRQDRVSEGLRKLKNSFLSNNFDPLGIITFDISKKDIDPRKSNVGYATRKLILNGFKEYFRDEGTTVFSECWKMATE</sequence>
<reference evidence="1 2" key="1">
    <citation type="submission" date="2014-10" db="EMBL/GenBank/DDBJ databases">
        <title>Genome sequence of Pectobacterium carotovorum M022.</title>
        <authorList>
            <person name="Chan K.-G."/>
            <person name="Tan W.-S."/>
        </authorList>
    </citation>
    <scope>NUCLEOTIDE SEQUENCE [LARGE SCALE GENOMIC DNA]</scope>
    <source>
        <strain evidence="1 2">M022</strain>
    </source>
</reference>
<evidence type="ECO:0008006" key="3">
    <source>
        <dbReference type="Google" id="ProtNLM"/>
    </source>
</evidence>
<dbReference type="AlphaFoldDB" id="A0A7V8L491"/>
<accession>A0A7V8L491</accession>
<name>A0A7V8L491_9GAMM</name>
<evidence type="ECO:0000313" key="1">
    <source>
        <dbReference type="EMBL" id="KHN50753.1"/>
    </source>
</evidence>
<dbReference type="RefSeq" id="WP_039351589.1">
    <property type="nucleotide sequence ID" value="NZ_JSXC01000037.1"/>
</dbReference>
<keyword evidence="2" id="KW-1185">Reference proteome</keyword>
<dbReference type="OrthoDB" id="5077820at2"/>
<comment type="caution">
    <text evidence="1">The sequence shown here is derived from an EMBL/GenBank/DDBJ whole genome shotgun (WGS) entry which is preliminary data.</text>
</comment>
<evidence type="ECO:0000313" key="2">
    <source>
        <dbReference type="Proteomes" id="UP000053038"/>
    </source>
</evidence>
<protein>
    <recommendedName>
        <fullName evidence="3">DUF262 domain-containing protein</fullName>
    </recommendedName>
</protein>